<dbReference type="InterPro" id="IPR037118">
    <property type="entry name" value="Val-tRNA_synth_C_sf"/>
</dbReference>
<dbReference type="Gene3D" id="1.10.287.380">
    <property type="entry name" value="Valyl-tRNA synthetase, C-terminal domain"/>
    <property type="match status" value="1"/>
</dbReference>
<dbReference type="RefSeq" id="WP_242164893.1">
    <property type="nucleotide sequence ID" value="NZ_JAJMLW010000002.1"/>
</dbReference>
<comment type="caution">
    <text evidence="13">The sequence shown here is derived from an EMBL/GenBank/DDBJ whole genome shotgun (WGS) entry which is preliminary data.</text>
</comment>
<evidence type="ECO:0000256" key="1">
    <source>
        <dbReference type="ARBA" id="ARBA00022490"/>
    </source>
</evidence>
<evidence type="ECO:0000259" key="11">
    <source>
        <dbReference type="Pfam" id="PF08264"/>
    </source>
</evidence>
<dbReference type="InterPro" id="IPR002303">
    <property type="entry name" value="Valyl-tRNA_ligase"/>
</dbReference>
<dbReference type="Gene3D" id="3.90.740.10">
    <property type="entry name" value="Valyl/Leucyl/Isoleucyl-tRNA synthetase, editing domain"/>
    <property type="match status" value="1"/>
</dbReference>
<evidence type="ECO:0000256" key="8">
    <source>
        <dbReference type="ARBA" id="ARBA00047552"/>
    </source>
</evidence>
<feature type="binding site" evidence="9">
    <location>
        <position position="543"/>
    </location>
    <ligand>
        <name>ATP</name>
        <dbReference type="ChEBI" id="CHEBI:30616"/>
    </ligand>
</feature>
<dbReference type="Gene3D" id="1.10.730.10">
    <property type="entry name" value="Isoleucyl-tRNA Synthetase, Domain 1"/>
    <property type="match status" value="1"/>
</dbReference>
<comment type="similarity">
    <text evidence="9">Belongs to the class-I aminoacyl-tRNA synthetase family. ValS type 1 subfamily.</text>
</comment>
<dbReference type="NCBIfam" id="NF004349">
    <property type="entry name" value="PRK05729.1"/>
    <property type="match status" value="1"/>
</dbReference>
<dbReference type="NCBIfam" id="TIGR00422">
    <property type="entry name" value="valS"/>
    <property type="match status" value="1"/>
</dbReference>
<evidence type="ECO:0000256" key="6">
    <source>
        <dbReference type="ARBA" id="ARBA00023054"/>
    </source>
</evidence>
<organism evidence="13 14">
    <name type="scientific">Adlercreutzia faecimuris</name>
    <dbReference type="NCBI Taxonomy" id="2897341"/>
    <lineage>
        <taxon>Bacteria</taxon>
        <taxon>Bacillati</taxon>
        <taxon>Actinomycetota</taxon>
        <taxon>Coriobacteriia</taxon>
        <taxon>Eggerthellales</taxon>
        <taxon>Eggerthellaceae</taxon>
        <taxon>Adlercreutzia</taxon>
    </lineage>
</organism>
<keyword evidence="6 9" id="KW-0175">Coiled coil</keyword>
<evidence type="ECO:0000256" key="7">
    <source>
        <dbReference type="ARBA" id="ARBA00023146"/>
    </source>
</evidence>
<feature type="domain" description="Valyl-tRNA synthetase tRNA-binding arm" evidence="12">
    <location>
        <begin position="829"/>
        <end position="894"/>
    </location>
</feature>
<dbReference type="InterPro" id="IPR013155">
    <property type="entry name" value="M/V/L/I-tRNA-synth_anticd-bd"/>
</dbReference>
<dbReference type="InterPro" id="IPR010978">
    <property type="entry name" value="tRNA-bd_arm"/>
</dbReference>
<evidence type="ECO:0000259" key="10">
    <source>
        <dbReference type="Pfam" id="PF00133"/>
    </source>
</evidence>
<dbReference type="Proteomes" id="UP001430755">
    <property type="component" value="Unassembled WGS sequence"/>
</dbReference>
<evidence type="ECO:0000256" key="5">
    <source>
        <dbReference type="ARBA" id="ARBA00022917"/>
    </source>
</evidence>
<feature type="short sequence motif" description="'HIGH' region" evidence="9">
    <location>
        <begin position="56"/>
        <end position="66"/>
    </location>
</feature>
<evidence type="ECO:0000313" key="13">
    <source>
        <dbReference type="EMBL" id="MCI2242050.1"/>
    </source>
</evidence>
<keyword evidence="2 9" id="KW-0436">Ligase</keyword>
<dbReference type="EMBL" id="JAJMLW010000002">
    <property type="protein sequence ID" value="MCI2242050.1"/>
    <property type="molecule type" value="Genomic_DNA"/>
</dbReference>
<dbReference type="SUPFAM" id="SSF50677">
    <property type="entry name" value="ValRS/IleRS/LeuRS editing domain"/>
    <property type="match status" value="1"/>
</dbReference>
<dbReference type="InterPro" id="IPR009008">
    <property type="entry name" value="Val/Leu/Ile-tRNA-synth_edit"/>
</dbReference>
<dbReference type="PROSITE" id="PS00178">
    <property type="entry name" value="AA_TRNA_LIGASE_I"/>
    <property type="match status" value="1"/>
</dbReference>
<dbReference type="CDD" id="cd00817">
    <property type="entry name" value="ValRS_core"/>
    <property type="match status" value="1"/>
</dbReference>
<evidence type="ECO:0000256" key="2">
    <source>
        <dbReference type="ARBA" id="ARBA00022598"/>
    </source>
</evidence>
<dbReference type="GO" id="GO:0004832">
    <property type="term" value="F:valine-tRNA ligase activity"/>
    <property type="evidence" value="ECO:0007669"/>
    <property type="project" value="UniProtKB-EC"/>
</dbReference>
<dbReference type="SUPFAM" id="SSF46589">
    <property type="entry name" value="tRNA-binding arm"/>
    <property type="match status" value="1"/>
</dbReference>
<comment type="function">
    <text evidence="9">Catalyzes the attachment of valine to tRNA(Val). As ValRS can inadvertently accommodate and process structurally similar amino acids such as threonine, to avoid such errors, it has a 'posttransfer' editing activity that hydrolyzes mischarged Thr-tRNA(Val) in a tRNA-dependent manner.</text>
</comment>
<dbReference type="SUPFAM" id="SSF47323">
    <property type="entry name" value="Anticodon-binding domain of a subclass of class I aminoacyl-tRNA synthetases"/>
    <property type="match status" value="1"/>
</dbReference>
<comment type="domain">
    <text evidence="9">ValRS has two distinct active sites: one for aminoacylation and one for editing. The misactivated threonine is translocated from the active site to the editing site.</text>
</comment>
<dbReference type="InterPro" id="IPR019499">
    <property type="entry name" value="Val-tRNA_synth_tRNA-bd"/>
</dbReference>
<keyword evidence="14" id="KW-1185">Reference proteome</keyword>
<reference evidence="13" key="1">
    <citation type="submission" date="2021-11" db="EMBL/GenBank/DDBJ databases">
        <title>A Novel Adlercreutzia Species, isolated from a Allomyrina dichotoma larva feces.</title>
        <authorList>
            <person name="Suh M.K."/>
        </authorList>
    </citation>
    <scope>NUCLEOTIDE SEQUENCE</scope>
    <source>
        <strain evidence="13">JBNU-10</strain>
    </source>
</reference>
<dbReference type="PRINTS" id="PR00986">
    <property type="entry name" value="TRNASYNTHVAL"/>
</dbReference>
<evidence type="ECO:0000256" key="3">
    <source>
        <dbReference type="ARBA" id="ARBA00022741"/>
    </source>
</evidence>
<dbReference type="Pfam" id="PF00133">
    <property type="entry name" value="tRNA-synt_1"/>
    <property type="match status" value="1"/>
</dbReference>
<feature type="domain" description="Methionyl/Valyl/Leucyl/Isoleucyl-tRNA synthetase anticodon-binding" evidence="11">
    <location>
        <begin position="620"/>
        <end position="770"/>
    </location>
</feature>
<keyword evidence="7 9" id="KW-0030">Aminoacyl-tRNA synthetase</keyword>
<dbReference type="InterPro" id="IPR001412">
    <property type="entry name" value="aa-tRNA-synth_I_CS"/>
</dbReference>
<keyword evidence="3 9" id="KW-0547">Nucleotide-binding</keyword>
<dbReference type="PANTHER" id="PTHR11946:SF93">
    <property type="entry name" value="VALINE--TRNA LIGASE, CHLOROPLASTIC_MITOCHONDRIAL 2"/>
    <property type="match status" value="1"/>
</dbReference>
<comment type="catalytic activity">
    <reaction evidence="8 9">
        <text>tRNA(Val) + L-valine + ATP = L-valyl-tRNA(Val) + AMP + diphosphate</text>
        <dbReference type="Rhea" id="RHEA:10704"/>
        <dbReference type="Rhea" id="RHEA-COMP:9672"/>
        <dbReference type="Rhea" id="RHEA-COMP:9708"/>
        <dbReference type="ChEBI" id="CHEBI:30616"/>
        <dbReference type="ChEBI" id="CHEBI:33019"/>
        <dbReference type="ChEBI" id="CHEBI:57762"/>
        <dbReference type="ChEBI" id="CHEBI:78442"/>
        <dbReference type="ChEBI" id="CHEBI:78537"/>
        <dbReference type="ChEBI" id="CHEBI:456215"/>
        <dbReference type="EC" id="6.1.1.9"/>
    </reaction>
</comment>
<dbReference type="PANTHER" id="PTHR11946">
    <property type="entry name" value="VALYL-TRNA SYNTHETASES"/>
    <property type="match status" value="1"/>
</dbReference>
<dbReference type="InterPro" id="IPR002300">
    <property type="entry name" value="aa-tRNA-synth_Ia"/>
</dbReference>
<evidence type="ECO:0000256" key="4">
    <source>
        <dbReference type="ARBA" id="ARBA00022840"/>
    </source>
</evidence>
<name>A0ABS9WGS3_9ACTN</name>
<evidence type="ECO:0000313" key="14">
    <source>
        <dbReference type="Proteomes" id="UP001430755"/>
    </source>
</evidence>
<dbReference type="InterPro" id="IPR009080">
    <property type="entry name" value="tRNAsynth_Ia_anticodon-bd"/>
</dbReference>
<comment type="subunit">
    <text evidence="9">Monomer.</text>
</comment>
<protein>
    <recommendedName>
        <fullName evidence="9">Valine--tRNA ligase</fullName>
        <ecNumber evidence="9">6.1.1.9</ecNumber>
    </recommendedName>
    <alternativeName>
        <fullName evidence="9">Valyl-tRNA synthetase</fullName>
        <shortName evidence="9">ValRS</shortName>
    </alternativeName>
</protein>
<keyword evidence="4 9" id="KW-0067">ATP-binding</keyword>
<gene>
    <name evidence="9" type="primary">valS</name>
    <name evidence="13" type="ORF">LPT13_06760</name>
</gene>
<dbReference type="Pfam" id="PF08264">
    <property type="entry name" value="Anticodon_1"/>
    <property type="match status" value="1"/>
</dbReference>
<comment type="caution">
    <text evidence="9">Lacks conserved residue(s) required for the propagation of feature annotation.</text>
</comment>
<accession>A0ABS9WGS3</accession>
<dbReference type="Pfam" id="PF10458">
    <property type="entry name" value="Val_tRNA-synt_C"/>
    <property type="match status" value="1"/>
</dbReference>
<comment type="subcellular location">
    <subcellularLocation>
        <location evidence="9">Cytoplasm</location>
    </subcellularLocation>
</comment>
<feature type="domain" description="Aminoacyl-tRNA synthetase class Ia" evidence="10">
    <location>
        <begin position="25"/>
        <end position="579"/>
    </location>
</feature>
<comment type="domain">
    <text evidence="9">The C-terminal coiled-coil domain is crucial for aminoacylation activity.</text>
</comment>
<dbReference type="InterPro" id="IPR033705">
    <property type="entry name" value="Anticodon_Ia_Val"/>
</dbReference>
<dbReference type="InterPro" id="IPR014729">
    <property type="entry name" value="Rossmann-like_a/b/a_fold"/>
</dbReference>
<dbReference type="EC" id="6.1.1.9" evidence="9"/>
<dbReference type="SUPFAM" id="SSF52374">
    <property type="entry name" value="Nucleotidylyl transferase"/>
    <property type="match status" value="1"/>
</dbReference>
<keyword evidence="1 9" id="KW-0963">Cytoplasm</keyword>
<sequence>MADNQAAPAGDGKVAYDFAAHERPLFEAWRDGGYFQRTPGFGAHADDPYTIVIPPPNVTGVLHMGHALNDTIQDACIRRARMQGYQTRWILGTDHAGIATQTKVDKHLAEQGINRREIGREAFIEACQEWRRDYGGRIVSQIAAMGCSCDYADEKFTMSPEFSRAVRRVFTDWYHEGLIYRGKRIVNWCPHCTTAIADDEAEYEDEKGHLWHLRYPLAEPVGGREYLVVATTRPETMLGDTGVAVSPSDERYRDLVGAKVILPIVDREIPVFADFYVDAEFGTGCVKVTPAHDPNDFAMGERHDLPKINVFDETAHVIEGYSRFTGMSREEAREAVVAEFEALGLLESVEDHDHSVMHCYRCHTTLEPWLSEQWFVAVDGLKEAAARVVADGEVKFHPERWAQVYLDWMENLKDWCISRQLWWGHQIPMYYCDACGWQDASVDPVETCPVCGAPTRQDEDVLDTWFSSQLWPFATQGWAEDGADAPELSAYYPTQVLSTARDIMGLWVARMVMASESCTGQIPFENVIIHPTVMGADGKPMSKSRGNGVDPVQLMADYGADGMRFGLLMQVTGAQAMRFDEQKIEGSRNFANKIRNAARFVLMHLEGFEPGAPEAVTPADKWIFSRLAALVEAVDAAYDGYEFGEMTRALYRFFWNELCDWYIEFSKARLAEGADPADRLACQRNLVFVLDQALRLLHPVMPFITEEIYQQMPVHDAPMLIIAPWPDAAALARLRDEEAERAIEMVCEAVGAIRSARSRYGLSPKTVLDAAVRADEADAALLAGQAALIRSLANVGELAVGADVAKPAGSSAAVGAGIEVYTCLAGHVDFDAERARLAKEQGKLAADVAKLDKKLANPGFLAKAAPEIVAKDQARRAELADKLARVEASLAELG</sequence>
<dbReference type="HAMAP" id="MF_02004">
    <property type="entry name" value="Val_tRNA_synth_type1"/>
    <property type="match status" value="1"/>
</dbReference>
<proteinExistence type="inferred from homology"/>
<evidence type="ECO:0000256" key="9">
    <source>
        <dbReference type="HAMAP-Rule" id="MF_02004"/>
    </source>
</evidence>
<dbReference type="Gene3D" id="3.40.50.620">
    <property type="entry name" value="HUPs"/>
    <property type="match status" value="2"/>
</dbReference>
<dbReference type="CDD" id="cd07962">
    <property type="entry name" value="Anticodon_Ia_Val"/>
    <property type="match status" value="1"/>
</dbReference>
<keyword evidence="5 9" id="KW-0648">Protein biosynthesis</keyword>
<evidence type="ECO:0000259" key="12">
    <source>
        <dbReference type="Pfam" id="PF10458"/>
    </source>
</evidence>